<evidence type="ECO:0000256" key="1">
    <source>
        <dbReference type="ARBA" id="ARBA00004167"/>
    </source>
</evidence>
<comment type="similarity">
    <text evidence="7">Belongs to the immunoglobulin superfamily. SIGLEC (sialic acid binding Ig-like lectin) family.</text>
</comment>
<keyword evidence="3" id="KW-0430">Lectin</keyword>
<dbReference type="InterPro" id="IPR036179">
    <property type="entry name" value="Ig-like_dom_sf"/>
</dbReference>
<accession>A0A8C0DH73</accession>
<dbReference type="Gene3D" id="2.60.40.10">
    <property type="entry name" value="Immunoglobulins"/>
    <property type="match status" value="4"/>
</dbReference>
<comment type="subcellular location">
    <subcellularLocation>
        <location evidence="1">Membrane</location>
        <topology evidence="1">Single-pass membrane protein</topology>
    </subcellularLocation>
</comment>
<dbReference type="InterPro" id="IPR051036">
    <property type="entry name" value="SIGLEC"/>
</dbReference>
<dbReference type="InterPro" id="IPR013783">
    <property type="entry name" value="Ig-like_fold"/>
</dbReference>
<reference evidence="10" key="1">
    <citation type="submission" date="2023-09" db="UniProtKB">
        <authorList>
            <consortium name="Ensembl"/>
        </authorList>
    </citation>
    <scope>IDENTIFICATION</scope>
</reference>
<dbReference type="GO" id="GO:0007155">
    <property type="term" value="P:cell adhesion"/>
    <property type="evidence" value="ECO:0007669"/>
    <property type="project" value="UniProtKB-KW"/>
</dbReference>
<dbReference type="Ensembl" id="ENSBMST00010021976.1">
    <property type="protein sequence ID" value="ENSBMSP00010019892.1"/>
    <property type="gene ID" value="ENSBMSG00010014442.1"/>
</dbReference>
<feature type="chain" id="PRO_5033997181" description="Ig-like domain-containing protein" evidence="8">
    <location>
        <begin position="18"/>
        <end position="591"/>
    </location>
</feature>
<dbReference type="InterPro" id="IPR007110">
    <property type="entry name" value="Ig-like_dom"/>
</dbReference>
<organism evidence="10">
    <name type="scientific">Balaenoptera musculus</name>
    <name type="common">Blue whale</name>
    <dbReference type="NCBI Taxonomy" id="9771"/>
    <lineage>
        <taxon>Eukaryota</taxon>
        <taxon>Metazoa</taxon>
        <taxon>Chordata</taxon>
        <taxon>Craniata</taxon>
        <taxon>Vertebrata</taxon>
        <taxon>Euteleostomi</taxon>
        <taxon>Mammalia</taxon>
        <taxon>Eutheria</taxon>
        <taxon>Laurasiatheria</taxon>
        <taxon>Artiodactyla</taxon>
        <taxon>Whippomorpha</taxon>
        <taxon>Cetacea</taxon>
        <taxon>Mysticeti</taxon>
        <taxon>Balaenopteridae</taxon>
        <taxon>Balaenoptera</taxon>
    </lineage>
</organism>
<dbReference type="Pfam" id="PF07686">
    <property type="entry name" value="V-set"/>
    <property type="match status" value="2"/>
</dbReference>
<keyword evidence="8" id="KW-0732">Signal</keyword>
<dbReference type="AlphaFoldDB" id="A0A8C0DH73"/>
<evidence type="ECO:0000256" key="4">
    <source>
        <dbReference type="ARBA" id="ARBA00022889"/>
    </source>
</evidence>
<dbReference type="GO" id="GO:0005886">
    <property type="term" value="C:plasma membrane"/>
    <property type="evidence" value="ECO:0007669"/>
    <property type="project" value="TreeGrafter"/>
</dbReference>
<protein>
    <recommendedName>
        <fullName evidence="9">Ig-like domain-containing protein</fullName>
    </recommendedName>
</protein>
<evidence type="ECO:0000256" key="3">
    <source>
        <dbReference type="ARBA" id="ARBA00022734"/>
    </source>
</evidence>
<sequence length="591" mass="65900">MVALLLLPLLLLPLLWGGSLQDDQGYELRVQESVTVQACLGVHVPFSFSYPRRSWPFSGEPVIYWFREGDNIHRSDPVATNNPGGQVKPETQGRFHLLRDPRKKNWSLNIRDARMSDTGVYFFRVEADDVKYSYRDKKLNLQVTGSLQDDQGYELRVQESVTVQACLGVHVPFSFSYPRRSWPFSGEPVIYWFREGDNIHRSDPVATNNPGGQVKPETQGRFHLLRDPRKKNWSLNIRDARMSDTGVYFFRVEADDVKYSYRDKKLNLQVTAPTEKPDIRFLEALESGRPTNLTCRLSLVCDGGRAFSFSWAGDALDAVDPETLHSSVLTFTPRRQDHGTNLTCRVELQGDQVTMERTIRLNVSCEFGGGASSLFYGSEASALLISESPALRLLCVADSNPPARLGWFRASPGLNATRISSTKILELPGLGAAEGEFTCRAQNPLGSQQVSVSLAVQNELQDRCQGRQPGQVFGVWEGLGAGDRTSPLSALPRKPRHSPSATLLVPWVVLQPSPPPGSSLCIASPAKGFSSHDPEVTCLTPEFLVSKTSLLVGTSTHSRIRNTDFLSWFQVAYLIIVSVKYHISLFERIIK</sequence>
<evidence type="ECO:0000256" key="5">
    <source>
        <dbReference type="ARBA" id="ARBA00022989"/>
    </source>
</evidence>
<dbReference type="InterPro" id="IPR013106">
    <property type="entry name" value="Ig_V-set"/>
</dbReference>
<dbReference type="PANTHER" id="PTHR12035">
    <property type="entry name" value="SIALIC ACID BINDING IMMUNOGLOBULIN-LIKE LECTIN"/>
    <property type="match status" value="1"/>
</dbReference>
<evidence type="ECO:0000256" key="8">
    <source>
        <dbReference type="SAM" id="SignalP"/>
    </source>
</evidence>
<dbReference type="GO" id="GO:0030246">
    <property type="term" value="F:carbohydrate binding"/>
    <property type="evidence" value="ECO:0007669"/>
    <property type="project" value="UniProtKB-KW"/>
</dbReference>
<dbReference type="PROSITE" id="PS50835">
    <property type="entry name" value="IG_LIKE"/>
    <property type="match status" value="2"/>
</dbReference>
<proteinExistence type="inferred from homology"/>
<dbReference type="InterPro" id="IPR003599">
    <property type="entry name" value="Ig_sub"/>
</dbReference>
<feature type="signal peptide" evidence="8">
    <location>
        <begin position="1"/>
        <end position="17"/>
    </location>
</feature>
<dbReference type="GeneTree" id="ENSGT01150000286907"/>
<evidence type="ECO:0000259" key="9">
    <source>
        <dbReference type="PROSITE" id="PS50835"/>
    </source>
</evidence>
<feature type="domain" description="Ig-like" evidence="9">
    <location>
        <begin position="277"/>
        <end position="360"/>
    </location>
</feature>
<keyword evidence="2" id="KW-0812">Transmembrane</keyword>
<evidence type="ECO:0000313" key="10">
    <source>
        <dbReference type="Ensembl" id="ENSBMSP00010019892.1"/>
    </source>
</evidence>
<keyword evidence="5" id="KW-1133">Transmembrane helix</keyword>
<keyword evidence="4" id="KW-0130">Cell adhesion</keyword>
<name>A0A8C0DH73_BALMU</name>
<feature type="domain" description="Ig-like" evidence="9">
    <location>
        <begin position="385"/>
        <end position="453"/>
    </location>
</feature>
<dbReference type="GO" id="GO:0033691">
    <property type="term" value="F:sialic acid binding"/>
    <property type="evidence" value="ECO:0007669"/>
    <property type="project" value="TreeGrafter"/>
</dbReference>
<evidence type="ECO:0000256" key="7">
    <source>
        <dbReference type="ARBA" id="ARBA00038361"/>
    </source>
</evidence>
<evidence type="ECO:0000256" key="6">
    <source>
        <dbReference type="ARBA" id="ARBA00023136"/>
    </source>
</evidence>
<dbReference type="SUPFAM" id="SSF48726">
    <property type="entry name" value="Immunoglobulin"/>
    <property type="match status" value="4"/>
</dbReference>
<keyword evidence="6" id="KW-0472">Membrane</keyword>
<dbReference type="PANTHER" id="PTHR12035:SF125">
    <property type="entry name" value="SIALIC ACID-BINDING IG-LIKE LECTIN 5"/>
    <property type="match status" value="1"/>
</dbReference>
<dbReference type="SMART" id="SM00406">
    <property type="entry name" value="IGv"/>
    <property type="match status" value="2"/>
</dbReference>
<evidence type="ECO:0000256" key="2">
    <source>
        <dbReference type="ARBA" id="ARBA00022692"/>
    </source>
</evidence>
<dbReference type="SMART" id="SM00409">
    <property type="entry name" value="IG"/>
    <property type="match status" value="4"/>
</dbReference>